<dbReference type="OrthoDB" id="7547173at2"/>
<evidence type="ECO:0000313" key="1">
    <source>
        <dbReference type="EMBL" id="APR52270.1"/>
    </source>
</evidence>
<gene>
    <name evidence="1" type="ORF">BRX40_07365</name>
    <name evidence="2" type="ORF">CA257_15795</name>
</gene>
<reference evidence="3" key="2">
    <citation type="submission" date="2016-12" db="EMBL/GenBank/DDBJ databases">
        <title>Whole genome sequencing of Sphingomonas sp. ABOJV.</title>
        <authorList>
            <person name="Conlan S."/>
            <person name="Thomas P.J."/>
            <person name="Mullikin J."/>
            <person name="Palmore T.N."/>
            <person name="Frank K.M."/>
            <person name="Segre J.A."/>
        </authorList>
    </citation>
    <scope>NUCLEOTIDE SEQUENCE [LARGE SCALE GENOMIC DNA]</scope>
    <source>
        <strain evidence="3">ABOJV</strain>
    </source>
</reference>
<dbReference type="Proteomes" id="UP000286681">
    <property type="component" value="Unassembled WGS sequence"/>
</dbReference>
<dbReference type="KEGG" id="skr:BRX40_07365"/>
<dbReference type="GeneID" id="44132370"/>
<organism evidence="1 3">
    <name type="scientific">Sphingomonas koreensis</name>
    <dbReference type="NCBI Taxonomy" id="93064"/>
    <lineage>
        <taxon>Bacteria</taxon>
        <taxon>Pseudomonadati</taxon>
        <taxon>Pseudomonadota</taxon>
        <taxon>Alphaproteobacteria</taxon>
        <taxon>Sphingomonadales</taxon>
        <taxon>Sphingomonadaceae</taxon>
        <taxon>Sphingomonas</taxon>
    </lineage>
</organism>
<evidence type="ECO:0000313" key="3">
    <source>
        <dbReference type="Proteomes" id="UP000185161"/>
    </source>
</evidence>
<evidence type="ECO:0000313" key="4">
    <source>
        <dbReference type="Proteomes" id="UP000286681"/>
    </source>
</evidence>
<reference evidence="2 4" key="3">
    <citation type="submission" date="2018-07" db="EMBL/GenBank/DDBJ databases">
        <title>Genomic and Epidemiologic Investigation of an Indolent Hospital Outbreak.</title>
        <authorList>
            <person name="Johnson R.C."/>
            <person name="Deming C."/>
            <person name="Conlan S."/>
            <person name="Zellmer C.J."/>
            <person name="Michelin A.V."/>
            <person name="Lee-Lin S."/>
            <person name="Thomas P.J."/>
            <person name="Park M."/>
            <person name="Weingarten R.A."/>
            <person name="Less J."/>
            <person name="Dekker J.P."/>
            <person name="Frank K.M."/>
            <person name="Musser K.A."/>
            <person name="Mcquiston J.R."/>
            <person name="Henderson D.K."/>
            <person name="Lau A.F."/>
            <person name="Palmore T.N."/>
            <person name="Segre J.A."/>
        </authorList>
    </citation>
    <scope>NUCLEOTIDE SEQUENCE [LARGE SCALE GENOMIC DNA]</scope>
    <source>
        <strain evidence="2 4">SK-NIH.Env10_0317</strain>
    </source>
</reference>
<dbReference type="EMBL" id="QQWO01000014">
    <property type="protein sequence ID" value="RSV00906.1"/>
    <property type="molecule type" value="Genomic_DNA"/>
</dbReference>
<dbReference type="AlphaFoldDB" id="A0A1L6J9Q1"/>
<dbReference type="EMBL" id="CP018820">
    <property type="protein sequence ID" value="APR52270.1"/>
    <property type="molecule type" value="Genomic_DNA"/>
</dbReference>
<proteinExistence type="predicted"/>
<dbReference type="RefSeq" id="WP_075151164.1">
    <property type="nucleotide sequence ID" value="NZ_CP018820.1"/>
</dbReference>
<dbReference type="Proteomes" id="UP000185161">
    <property type="component" value="Chromosome"/>
</dbReference>
<accession>A0A1L6J9Q1</accession>
<dbReference type="STRING" id="93064.BRX40_07365"/>
<sequence length="269" mass="28354">MIAAVLLAAQAATFAPPLDRPLSAVTETGRTDAGVTRRFTNVRRIVFRRTATGYRAEVTIEPGPPATPGEEDLKAMFRAGFARIAGRTVVLHLDAAGRVSAIEEQEAIWKAFLDGIAALAPPGTDDLDRRRAGQIRAILAALAPMPPDRQRATIATLVEPLIAADIAAAGESPPRPIRVPAGSAFGTAQLDGIRVVRRQNGHLIVSVSAAGEVSQRTPAGQATGRVTLETMRRVHPATGLVLESRDSVRTELAGAAPATRLTVTTIHIP</sequence>
<keyword evidence="3" id="KW-1185">Reference proteome</keyword>
<evidence type="ECO:0000313" key="2">
    <source>
        <dbReference type="EMBL" id="RSV00906.1"/>
    </source>
</evidence>
<name>A0A1L6J9Q1_9SPHN</name>
<reference evidence="1" key="1">
    <citation type="submission" date="2016-12" db="EMBL/GenBank/DDBJ databases">
        <title>Whole genome sequencing of Sphingomonas koreensis.</title>
        <authorList>
            <person name="Conlan S."/>
            <person name="Thomas P.J."/>
            <person name="Mullikin J."/>
            <person name="Palmore T.N."/>
            <person name="Frank K.M."/>
            <person name="Segre J.A."/>
        </authorList>
    </citation>
    <scope>NUCLEOTIDE SEQUENCE</scope>
    <source>
        <strain evidence="1">ABOJV</strain>
    </source>
</reference>
<protein>
    <submittedName>
        <fullName evidence="1">Uncharacterized protein</fullName>
    </submittedName>
</protein>